<dbReference type="AlphaFoldDB" id="E1RDV9"/>
<dbReference type="Pfam" id="PF12706">
    <property type="entry name" value="Lactamase_B_2"/>
    <property type="match status" value="1"/>
</dbReference>
<dbReference type="Proteomes" id="UP000006565">
    <property type="component" value="Chromosome"/>
</dbReference>
<sequence>MRVTVLASGSKGNCTYIEGDSGAILIDAGLSTKEILKRLDEAGGKKELIQGILLTHEHSDHMKGVDVIARKLDIPVYATHGTLWQFEEKRKSDKPVELKPCRKDEPFTVDGLKITAFSTHHDACDPCGFLIDESGSRIAYCTDTGMISEKILGNLKKSEYVILESNHCPVMLQNGPYPIYLKERIRDINRGHLSNIAAGECLKSLKHDISGTILAHLSEENNTPQKALDNASEALCGDCNVSVGVALQHEISTTIRL</sequence>
<dbReference type="InterPro" id="IPR058121">
    <property type="entry name" value="WalJ/YycJ"/>
</dbReference>
<dbReference type="eggNOG" id="arCOG00502">
    <property type="taxonomic scope" value="Archaea"/>
</dbReference>
<evidence type="ECO:0000259" key="1">
    <source>
        <dbReference type="SMART" id="SM00849"/>
    </source>
</evidence>
<dbReference type="GeneID" id="9744891"/>
<dbReference type="InterPro" id="IPR052533">
    <property type="entry name" value="WalJ/YycJ-like"/>
</dbReference>
<keyword evidence="3" id="KW-1185">Reference proteome</keyword>
<proteinExistence type="predicted"/>
<dbReference type="OrthoDB" id="53037at2157"/>
<dbReference type="InterPro" id="IPR036866">
    <property type="entry name" value="RibonucZ/Hydroxyglut_hydro"/>
</dbReference>
<accession>E1RDV9</accession>
<reference evidence="2 3" key="1">
    <citation type="journal article" date="2010" name="Stand. Genomic Sci.">
        <title>Complete genome sequence of Methanoplanus petrolearius type strain (SEBR 4847).</title>
        <authorList>
            <person name="Brambilla E."/>
            <person name="Djao O.D."/>
            <person name="Daligault H."/>
            <person name="Lapidus A."/>
            <person name="Lucas S."/>
            <person name="Hammon N."/>
            <person name="Nolan M."/>
            <person name="Tice H."/>
            <person name="Cheng J.F."/>
            <person name="Han C."/>
            <person name="Tapia R."/>
            <person name="Goodwin L."/>
            <person name="Pitluck S."/>
            <person name="Liolios K."/>
            <person name="Ivanova N."/>
            <person name="Mavromatis K."/>
            <person name="Mikhailova N."/>
            <person name="Pati A."/>
            <person name="Chen A."/>
            <person name="Palaniappan K."/>
            <person name="Land M."/>
            <person name="Hauser L."/>
            <person name="Chang Y.J."/>
            <person name="Jeffries C.D."/>
            <person name="Rohde M."/>
            <person name="Spring S."/>
            <person name="Sikorski J."/>
            <person name="Goker M."/>
            <person name="Woyke T."/>
            <person name="Bristow J."/>
            <person name="Eisen J.A."/>
            <person name="Markowitz V."/>
            <person name="Hugenholtz P."/>
            <person name="Kyrpides N.C."/>
            <person name="Klenk H.P."/>
        </authorList>
    </citation>
    <scope>NUCLEOTIDE SEQUENCE [LARGE SCALE GENOMIC DNA]</scope>
    <source>
        <strain evidence="3">DSM 11571 / OCM 486 / SEBR 4847</strain>
    </source>
</reference>
<organism evidence="2 3">
    <name type="scientific">Methanolacinia petrolearia (strain DSM 11571 / OCM 486 / SEBR 4847)</name>
    <name type="common">Methanoplanus petrolearius</name>
    <dbReference type="NCBI Taxonomy" id="679926"/>
    <lineage>
        <taxon>Archaea</taxon>
        <taxon>Methanobacteriati</taxon>
        <taxon>Methanobacteriota</taxon>
        <taxon>Stenosarchaea group</taxon>
        <taxon>Methanomicrobia</taxon>
        <taxon>Methanomicrobiales</taxon>
        <taxon>Methanomicrobiaceae</taxon>
        <taxon>Methanolacinia</taxon>
    </lineage>
</organism>
<name>E1RDV9_METP4</name>
<dbReference type="PANTHER" id="PTHR47619:SF1">
    <property type="entry name" value="EXODEOXYRIBONUCLEASE WALJ"/>
    <property type="match status" value="1"/>
</dbReference>
<dbReference type="RefSeq" id="WP_013330323.1">
    <property type="nucleotide sequence ID" value="NC_014507.1"/>
</dbReference>
<dbReference type="SMART" id="SM00849">
    <property type="entry name" value="Lactamase_B"/>
    <property type="match status" value="1"/>
</dbReference>
<dbReference type="InterPro" id="IPR001279">
    <property type="entry name" value="Metallo-B-lactamas"/>
</dbReference>
<dbReference type="PANTHER" id="PTHR47619">
    <property type="entry name" value="METALLO-HYDROLASE YYCJ-RELATED"/>
    <property type="match status" value="1"/>
</dbReference>
<protein>
    <submittedName>
        <fullName evidence="2">Beta-lactamase domain-containing protein</fullName>
    </submittedName>
</protein>
<gene>
    <name evidence="2" type="ordered locus">Mpet_2399</name>
</gene>
<dbReference type="KEGG" id="mpi:Mpet_2399"/>
<dbReference type="SUPFAM" id="SSF56281">
    <property type="entry name" value="Metallo-hydrolase/oxidoreductase"/>
    <property type="match status" value="1"/>
</dbReference>
<dbReference type="HOGENOM" id="CLU_073253_0_0_2"/>
<dbReference type="EMBL" id="CP002117">
    <property type="protein sequence ID" value="ADN37146.1"/>
    <property type="molecule type" value="Genomic_DNA"/>
</dbReference>
<evidence type="ECO:0000313" key="2">
    <source>
        <dbReference type="EMBL" id="ADN37146.1"/>
    </source>
</evidence>
<dbReference type="Gene3D" id="3.60.15.10">
    <property type="entry name" value="Ribonuclease Z/Hydroxyacylglutathione hydrolase-like"/>
    <property type="match status" value="1"/>
</dbReference>
<evidence type="ECO:0000313" key="3">
    <source>
        <dbReference type="Proteomes" id="UP000006565"/>
    </source>
</evidence>
<dbReference type="CDD" id="cd07733">
    <property type="entry name" value="YycJ-like_MBL-fold"/>
    <property type="match status" value="1"/>
</dbReference>
<dbReference type="STRING" id="679926.Mpet_2399"/>
<feature type="domain" description="Metallo-beta-lactamase" evidence="1">
    <location>
        <begin position="11"/>
        <end position="192"/>
    </location>
</feature>